<dbReference type="CDD" id="cd01949">
    <property type="entry name" value="GGDEF"/>
    <property type="match status" value="1"/>
</dbReference>
<dbReference type="GO" id="GO:0052621">
    <property type="term" value="F:diguanylate cyclase activity"/>
    <property type="evidence" value="ECO:0007669"/>
    <property type="project" value="UniProtKB-EC"/>
</dbReference>
<dbReference type="EC" id="2.7.7.65" evidence="2"/>
<dbReference type="AlphaFoldDB" id="A0A1E3GTJ2"/>
<comment type="caution">
    <text evidence="5">The sequence shown here is derived from an EMBL/GenBank/DDBJ whole genome shotgun (WGS) entry which is preliminary data.</text>
</comment>
<dbReference type="PANTHER" id="PTHR45138:SF9">
    <property type="entry name" value="DIGUANYLATE CYCLASE DGCM-RELATED"/>
    <property type="match status" value="1"/>
</dbReference>
<evidence type="ECO:0000256" key="1">
    <source>
        <dbReference type="ARBA" id="ARBA00001946"/>
    </source>
</evidence>
<dbReference type="InterPro" id="IPR050469">
    <property type="entry name" value="Diguanylate_Cyclase"/>
</dbReference>
<dbReference type="PANTHER" id="PTHR45138">
    <property type="entry name" value="REGULATORY COMPONENTS OF SENSORY TRANSDUCTION SYSTEM"/>
    <property type="match status" value="1"/>
</dbReference>
<protein>
    <recommendedName>
        <fullName evidence="2">diguanylate cyclase</fullName>
        <ecNumber evidence="2">2.7.7.65</ecNumber>
    </recommendedName>
</protein>
<feature type="domain" description="GGDEF" evidence="4">
    <location>
        <begin position="174"/>
        <end position="306"/>
    </location>
</feature>
<evidence type="ECO:0000259" key="4">
    <source>
        <dbReference type="PROSITE" id="PS50887"/>
    </source>
</evidence>
<dbReference type="PROSITE" id="PS50887">
    <property type="entry name" value="GGDEF"/>
    <property type="match status" value="1"/>
</dbReference>
<dbReference type="RefSeq" id="WP_069295447.1">
    <property type="nucleotide sequence ID" value="NZ_MCRI01000006.1"/>
</dbReference>
<dbReference type="Proteomes" id="UP000094379">
    <property type="component" value="Unassembled WGS sequence"/>
</dbReference>
<sequence>MVHLLHSDTTNLRRLEQNTVSVIQAGPISAERDDALAKLPLILQTSLDTRQLLRLFDEQIKPLLAHNGLQFTHPDNKFEFRLGNNRHHKCNYQLEIDQEYLGQLTFSRAYRFSDNEIRLLEDLLCKLIYPLRNSLQYARALDAALTDTLTQLPNRQAYKNTIEREIDLAHRLRLPLSLLVLDIDYFKNINDSFGHQVGDETLCRVADTLLASLRRSDALFRIGGEEFAIVLSHSHHEAALLAAERLRTAIYELNQSNTDQKFPISISIGLAELCVGESADSLFLKADEALYQAKFAGRNQVVTSRVTA</sequence>
<proteinExistence type="predicted"/>
<evidence type="ECO:0000256" key="2">
    <source>
        <dbReference type="ARBA" id="ARBA00012528"/>
    </source>
</evidence>
<organism evidence="5 6">
    <name type="scientific">Methylophaga muralis</name>
    <dbReference type="NCBI Taxonomy" id="291169"/>
    <lineage>
        <taxon>Bacteria</taxon>
        <taxon>Pseudomonadati</taxon>
        <taxon>Pseudomonadota</taxon>
        <taxon>Gammaproteobacteria</taxon>
        <taxon>Thiotrichales</taxon>
        <taxon>Piscirickettsiaceae</taxon>
        <taxon>Methylophaga</taxon>
    </lineage>
</organism>
<dbReference type="NCBIfam" id="TIGR00254">
    <property type="entry name" value="GGDEF"/>
    <property type="match status" value="1"/>
</dbReference>
<reference evidence="5 6" key="1">
    <citation type="submission" date="2016-07" db="EMBL/GenBank/DDBJ databases">
        <title>Draft Genome Sequence of Methylophaga muralis Bur 1.</title>
        <authorList>
            <person name="Vasilenko O.V."/>
            <person name="Doronina N.V."/>
            <person name="Shmareva M.N."/>
            <person name="Tarlachkov S.V."/>
            <person name="Mustakhimov I."/>
            <person name="Trotsenko Y.A."/>
        </authorList>
    </citation>
    <scope>NUCLEOTIDE SEQUENCE [LARGE SCALE GENOMIC DNA]</scope>
    <source>
        <strain evidence="5 6">Bur 1</strain>
    </source>
</reference>
<name>A0A1E3GTJ2_9GAMM</name>
<keyword evidence="5" id="KW-0548">Nucleotidyltransferase</keyword>
<evidence type="ECO:0000256" key="3">
    <source>
        <dbReference type="ARBA" id="ARBA00034247"/>
    </source>
</evidence>
<dbReference type="SUPFAM" id="SSF55073">
    <property type="entry name" value="Nucleotide cyclase"/>
    <property type="match status" value="1"/>
</dbReference>
<keyword evidence="6" id="KW-1185">Reference proteome</keyword>
<dbReference type="InterPro" id="IPR043128">
    <property type="entry name" value="Rev_trsase/Diguanyl_cyclase"/>
</dbReference>
<dbReference type="GO" id="GO:0043709">
    <property type="term" value="P:cell adhesion involved in single-species biofilm formation"/>
    <property type="evidence" value="ECO:0007669"/>
    <property type="project" value="TreeGrafter"/>
</dbReference>
<dbReference type="Gene3D" id="3.30.70.270">
    <property type="match status" value="1"/>
</dbReference>
<accession>A0A1E3GTJ2</accession>
<evidence type="ECO:0000313" key="6">
    <source>
        <dbReference type="Proteomes" id="UP000094379"/>
    </source>
</evidence>
<dbReference type="Pfam" id="PF00990">
    <property type="entry name" value="GGDEF"/>
    <property type="match status" value="1"/>
</dbReference>
<dbReference type="InterPro" id="IPR000160">
    <property type="entry name" value="GGDEF_dom"/>
</dbReference>
<dbReference type="GO" id="GO:0005886">
    <property type="term" value="C:plasma membrane"/>
    <property type="evidence" value="ECO:0007669"/>
    <property type="project" value="TreeGrafter"/>
</dbReference>
<dbReference type="FunFam" id="3.30.70.270:FF:000001">
    <property type="entry name" value="Diguanylate cyclase domain protein"/>
    <property type="match status" value="1"/>
</dbReference>
<dbReference type="PATRIC" id="fig|291169.3.peg.926"/>
<gene>
    <name evidence="5" type="primary">dosC_2</name>
    <name evidence="5" type="ORF">A9E74_00922</name>
</gene>
<dbReference type="SMART" id="SM00267">
    <property type="entry name" value="GGDEF"/>
    <property type="match status" value="1"/>
</dbReference>
<comment type="cofactor">
    <cofactor evidence="1">
        <name>Mg(2+)</name>
        <dbReference type="ChEBI" id="CHEBI:18420"/>
    </cofactor>
</comment>
<dbReference type="GO" id="GO:1902201">
    <property type="term" value="P:negative regulation of bacterial-type flagellum-dependent cell motility"/>
    <property type="evidence" value="ECO:0007669"/>
    <property type="project" value="TreeGrafter"/>
</dbReference>
<evidence type="ECO:0000313" key="5">
    <source>
        <dbReference type="EMBL" id="ODN67388.1"/>
    </source>
</evidence>
<comment type="catalytic activity">
    <reaction evidence="3">
        <text>2 GTP = 3',3'-c-di-GMP + 2 diphosphate</text>
        <dbReference type="Rhea" id="RHEA:24898"/>
        <dbReference type="ChEBI" id="CHEBI:33019"/>
        <dbReference type="ChEBI" id="CHEBI:37565"/>
        <dbReference type="ChEBI" id="CHEBI:58805"/>
        <dbReference type="EC" id="2.7.7.65"/>
    </reaction>
</comment>
<dbReference type="EMBL" id="MCRI01000006">
    <property type="protein sequence ID" value="ODN67388.1"/>
    <property type="molecule type" value="Genomic_DNA"/>
</dbReference>
<keyword evidence="5" id="KW-0808">Transferase</keyword>
<dbReference type="InterPro" id="IPR029787">
    <property type="entry name" value="Nucleotide_cyclase"/>
</dbReference>
<dbReference type="STRING" id="291169.A9E74_00922"/>